<evidence type="ECO:0000313" key="2">
    <source>
        <dbReference type="EMBL" id="KAH9506462.1"/>
    </source>
</evidence>
<dbReference type="EMBL" id="ASGP02000005">
    <property type="protein sequence ID" value="KAH9506462.1"/>
    <property type="molecule type" value="Genomic_DNA"/>
</dbReference>
<dbReference type="GO" id="GO:0043291">
    <property type="term" value="C:RAVE complex"/>
    <property type="evidence" value="ECO:0007669"/>
    <property type="project" value="TreeGrafter"/>
</dbReference>
<reference evidence="2" key="1">
    <citation type="submission" date="2013-05" db="EMBL/GenBank/DDBJ databases">
        <authorList>
            <person name="Yim A.K.Y."/>
            <person name="Chan T.F."/>
            <person name="Ji K.M."/>
            <person name="Liu X.Y."/>
            <person name="Zhou J.W."/>
            <person name="Li R.Q."/>
            <person name="Yang K.Y."/>
            <person name="Li J."/>
            <person name="Li M."/>
            <person name="Law P.T.W."/>
            <person name="Wu Y.L."/>
            <person name="Cai Z.L."/>
            <person name="Qin H."/>
            <person name="Bao Y."/>
            <person name="Leung R.K.K."/>
            <person name="Ng P.K.S."/>
            <person name="Zou J."/>
            <person name="Zhong X.J."/>
            <person name="Ran P.X."/>
            <person name="Zhong N.S."/>
            <person name="Liu Z.G."/>
            <person name="Tsui S.K.W."/>
        </authorList>
    </citation>
    <scope>NUCLEOTIDE SEQUENCE</scope>
    <source>
        <strain evidence="2">Derf</strain>
        <tissue evidence="2">Whole organism</tissue>
    </source>
</reference>
<gene>
    <name evidence="2" type="primary">DMXL1_2</name>
    <name evidence="2" type="ORF">DERF_011193</name>
</gene>
<name>A0A922HWL9_DERFA</name>
<accession>A0A922HWL9</accession>
<evidence type="ECO:0000256" key="1">
    <source>
        <dbReference type="SAM" id="MobiDB-lite"/>
    </source>
</evidence>
<dbReference type="PANTHER" id="PTHR13950:SF9">
    <property type="entry name" value="RABCONNECTIN-3A"/>
    <property type="match status" value="1"/>
</dbReference>
<organism evidence="2 3">
    <name type="scientific">Dermatophagoides farinae</name>
    <name type="common">American house dust mite</name>
    <dbReference type="NCBI Taxonomy" id="6954"/>
    <lineage>
        <taxon>Eukaryota</taxon>
        <taxon>Metazoa</taxon>
        <taxon>Ecdysozoa</taxon>
        <taxon>Arthropoda</taxon>
        <taxon>Chelicerata</taxon>
        <taxon>Arachnida</taxon>
        <taxon>Acari</taxon>
        <taxon>Acariformes</taxon>
        <taxon>Sarcoptiformes</taxon>
        <taxon>Astigmata</taxon>
        <taxon>Psoroptidia</taxon>
        <taxon>Analgoidea</taxon>
        <taxon>Pyroglyphidae</taxon>
        <taxon>Dermatophagoidinae</taxon>
        <taxon>Dermatophagoides</taxon>
    </lineage>
</organism>
<feature type="region of interest" description="Disordered" evidence="1">
    <location>
        <begin position="192"/>
        <end position="231"/>
    </location>
</feature>
<dbReference type="PANTHER" id="PTHR13950">
    <property type="entry name" value="RABCONNECTIN-RELATED"/>
    <property type="match status" value="1"/>
</dbReference>
<dbReference type="InterPro" id="IPR052208">
    <property type="entry name" value="DmX-like/RAVE_component"/>
</dbReference>
<dbReference type="AlphaFoldDB" id="A0A922HWL9"/>
<sequence>MLRITELNSIDGLPPLPMQLSWVRDGILVVGMDNEMLIFSQWKIRLPTSLPIVFEQNLNTRASHRNSLAFYYPFNSVEFQSDRLFIGNKENKMDEQQQQQHEQKPTTLTSSIMFASGGGGDKIISDEFEDLGAFESFHNSSPVIPQYHPKQLMELLAFGKIHRVRAILSHLVYSLCSINSVKEYLHHPANMQQQHSSFESSSDRSPRQWTRTRALSVAAQHSPRGDVYSGDSYGDANAAPIVAEEIQLDYTEIASIRPLPLYALIQADEGVTKDNKTTTKDNDNKSTAKDSGLSWNLDSTETLDSDFLEYNYKTQVEETLDEFLGNRTAFNFSNVATNKYLKSQQSQQQQQHKILILSYIFQLILIKNKLDY</sequence>
<proteinExistence type="predicted"/>
<reference evidence="2" key="2">
    <citation type="journal article" date="2022" name="Res Sq">
        <title>Comparative Genomics Reveals Insights into the Divergent Evolution of Astigmatic Mites and Household Pest Adaptations.</title>
        <authorList>
            <person name="Xiong Q."/>
            <person name="Wan A.T.-Y."/>
            <person name="Liu X.-Y."/>
            <person name="Fung C.S.-H."/>
            <person name="Xiao X."/>
            <person name="Malainual N."/>
            <person name="Hou J."/>
            <person name="Wang L."/>
            <person name="Wang M."/>
            <person name="Yang K."/>
            <person name="Cui Y."/>
            <person name="Leung E."/>
            <person name="Nong W."/>
            <person name="Shin S.-K."/>
            <person name="Au S."/>
            <person name="Jeong K.Y."/>
            <person name="Chew F.T."/>
            <person name="Hui J."/>
            <person name="Leung T.F."/>
            <person name="Tungtrongchitr A."/>
            <person name="Zhong N."/>
            <person name="Liu Z."/>
            <person name="Tsui S."/>
        </authorList>
    </citation>
    <scope>NUCLEOTIDE SEQUENCE</scope>
    <source>
        <strain evidence="2">Derf</strain>
        <tissue evidence="2">Whole organism</tissue>
    </source>
</reference>
<keyword evidence="3" id="KW-1185">Reference proteome</keyword>
<protein>
    <submittedName>
        <fullName evidence="2">DmX-like protein 1</fullName>
    </submittedName>
</protein>
<evidence type="ECO:0000313" key="3">
    <source>
        <dbReference type="Proteomes" id="UP000790347"/>
    </source>
</evidence>
<dbReference type="GO" id="GO:0007035">
    <property type="term" value="P:vacuolar acidification"/>
    <property type="evidence" value="ECO:0007669"/>
    <property type="project" value="TreeGrafter"/>
</dbReference>
<comment type="caution">
    <text evidence="2">The sequence shown here is derived from an EMBL/GenBank/DDBJ whole genome shotgun (WGS) entry which is preliminary data.</text>
</comment>
<dbReference type="Proteomes" id="UP000790347">
    <property type="component" value="Unassembled WGS sequence"/>
</dbReference>